<dbReference type="SMART" id="SM00292">
    <property type="entry name" value="BRCT"/>
    <property type="match status" value="4"/>
</dbReference>
<dbReference type="Pfam" id="PF12738">
    <property type="entry name" value="PTCB-BRCT"/>
    <property type="match status" value="2"/>
</dbReference>
<dbReference type="OrthoDB" id="342264at2759"/>
<feature type="region of interest" description="Disordered" evidence="1">
    <location>
        <begin position="566"/>
        <end position="1405"/>
    </location>
</feature>
<feature type="compositionally biased region" description="Basic residues" evidence="1">
    <location>
        <begin position="776"/>
        <end position="788"/>
    </location>
</feature>
<gene>
    <name evidence="3" type="ORF">AAE3_LOCUS10977</name>
</gene>
<dbReference type="Proteomes" id="UP000467700">
    <property type="component" value="Unassembled WGS sequence"/>
</dbReference>
<dbReference type="CDD" id="cd18432">
    <property type="entry name" value="BRCT_PAXIP1_rpt6_like"/>
    <property type="match status" value="1"/>
</dbReference>
<dbReference type="GO" id="GO:0035361">
    <property type="term" value="C:Cul8-RING ubiquitin ligase complex"/>
    <property type="evidence" value="ECO:0007669"/>
    <property type="project" value="TreeGrafter"/>
</dbReference>
<protein>
    <recommendedName>
        <fullName evidence="2">BRCT domain-containing protein</fullName>
    </recommendedName>
</protein>
<feature type="compositionally biased region" description="Low complexity" evidence="1">
    <location>
        <begin position="1286"/>
        <end position="1300"/>
    </location>
</feature>
<reference evidence="3 4" key="1">
    <citation type="submission" date="2020-01" db="EMBL/GenBank/DDBJ databases">
        <authorList>
            <person name="Gupta K D."/>
        </authorList>
    </citation>
    <scope>NUCLEOTIDE SEQUENCE [LARGE SCALE GENOMIC DNA]</scope>
</reference>
<dbReference type="InterPro" id="IPR001357">
    <property type="entry name" value="BRCT_dom"/>
</dbReference>
<dbReference type="CDD" id="cd17743">
    <property type="entry name" value="BRCT_BRC1_like_rpt5"/>
    <property type="match status" value="1"/>
</dbReference>
<dbReference type="InterPro" id="IPR036420">
    <property type="entry name" value="BRCT_dom_sf"/>
</dbReference>
<feature type="compositionally biased region" description="Acidic residues" evidence="1">
    <location>
        <begin position="715"/>
        <end position="725"/>
    </location>
</feature>
<name>A0A8S0WR73_CYCAE</name>
<feature type="compositionally biased region" description="Low complexity" evidence="1">
    <location>
        <begin position="1357"/>
        <end position="1382"/>
    </location>
</feature>
<feature type="compositionally biased region" description="Low complexity" evidence="1">
    <location>
        <begin position="986"/>
        <end position="996"/>
    </location>
</feature>
<dbReference type="GO" id="GO:0005634">
    <property type="term" value="C:nucleus"/>
    <property type="evidence" value="ECO:0007669"/>
    <property type="project" value="TreeGrafter"/>
</dbReference>
<feature type="compositionally biased region" description="Basic residues" evidence="1">
    <location>
        <begin position="805"/>
        <end position="815"/>
    </location>
</feature>
<feature type="region of interest" description="Disordered" evidence="1">
    <location>
        <begin position="1422"/>
        <end position="1639"/>
    </location>
</feature>
<evidence type="ECO:0000259" key="2">
    <source>
        <dbReference type="PROSITE" id="PS50172"/>
    </source>
</evidence>
<dbReference type="Pfam" id="PF16589">
    <property type="entry name" value="BRCT_2"/>
    <property type="match status" value="1"/>
</dbReference>
<feature type="compositionally biased region" description="Basic and acidic residues" evidence="1">
    <location>
        <begin position="1429"/>
        <end position="1449"/>
    </location>
</feature>
<feature type="compositionally biased region" description="Basic residues" evidence="1">
    <location>
        <begin position="937"/>
        <end position="947"/>
    </location>
</feature>
<dbReference type="Pfam" id="PF16770">
    <property type="entry name" value="RTT107_BRCT_5"/>
    <property type="match status" value="1"/>
</dbReference>
<evidence type="ECO:0000313" key="3">
    <source>
        <dbReference type="EMBL" id="CAA7268747.1"/>
    </source>
</evidence>
<proteinExistence type="predicted"/>
<dbReference type="PANTHER" id="PTHR47667:SF1">
    <property type="entry name" value="REGULATOR OF TY1 TRANSPOSITION PROTEIN 107"/>
    <property type="match status" value="1"/>
</dbReference>
<dbReference type="GO" id="GO:0006302">
    <property type="term" value="P:double-strand break repair"/>
    <property type="evidence" value="ECO:0007669"/>
    <property type="project" value="TreeGrafter"/>
</dbReference>
<feature type="domain" description="BRCT" evidence="2">
    <location>
        <begin position="433"/>
        <end position="508"/>
    </location>
</feature>
<dbReference type="EMBL" id="CACVBS010000069">
    <property type="protein sequence ID" value="CAA7268747.1"/>
    <property type="molecule type" value="Genomic_DNA"/>
</dbReference>
<dbReference type="CDD" id="cd18436">
    <property type="entry name" value="BRCT_BRC1_like_rpt2"/>
    <property type="match status" value="1"/>
</dbReference>
<feature type="compositionally biased region" description="Basic residues" evidence="1">
    <location>
        <begin position="854"/>
        <end position="866"/>
    </location>
</feature>
<feature type="domain" description="BRCT" evidence="2">
    <location>
        <begin position="15"/>
        <end position="123"/>
    </location>
</feature>
<feature type="compositionally biased region" description="Acidic residues" evidence="1">
    <location>
        <begin position="1383"/>
        <end position="1393"/>
    </location>
</feature>
<feature type="compositionally biased region" description="Acidic residues" evidence="1">
    <location>
        <begin position="1194"/>
        <end position="1204"/>
    </location>
</feature>
<feature type="compositionally biased region" description="Acidic residues" evidence="1">
    <location>
        <begin position="566"/>
        <end position="576"/>
    </location>
</feature>
<accession>A0A8S0WR73</accession>
<evidence type="ECO:0000313" key="4">
    <source>
        <dbReference type="Proteomes" id="UP000467700"/>
    </source>
</evidence>
<feature type="compositionally biased region" description="Basic residues" evidence="1">
    <location>
        <begin position="1342"/>
        <end position="1352"/>
    </location>
</feature>
<feature type="compositionally biased region" description="Low complexity" evidence="1">
    <location>
        <begin position="1009"/>
        <end position="1023"/>
    </location>
</feature>
<feature type="compositionally biased region" description="Basic residues" evidence="1">
    <location>
        <begin position="879"/>
        <end position="891"/>
    </location>
</feature>
<feature type="compositionally biased region" description="Basic and acidic residues" evidence="1">
    <location>
        <begin position="1314"/>
        <end position="1325"/>
    </location>
</feature>
<sequence length="1841" mass="197687">MPSSPAQPPASSPALEYKIFAGITYHLASSLPPTRAEELAFVLDAHGGQAADKDLGVNDPKLTTVVSNSVRFEGWEVIAARMEGQGGGDGGNGDGKVVEVVTDKWVERSIVLGKLQSGSHFSADPSLIFSGVVACASDLPAADLEVLSAGITALGGQWRTGLTKDVTHLFALNPGSAKYATAMHYHEETGIKVVLPHWFDDAVRLGMGGLDTRPYEWPEPALLRGPAAPGGDAKEKAKGKEKDIPDVEKDDVKRNMYATAALFTPSMNRSSPPTEADISLVNNGVPGNPDGSVNSTPGPSSIKAGIQVWAGRKILLSRTLQLYGNRREAVQKGVERAGGIVLRFEGDEEEDENSSGDWNVKLSRQEKIRRRHEADRVDECDIFVTRWRWGKAYVQAVKGGKTIGTLAWLFHVQSTGILARPLDQLLHYPVPKRPIEGFSHHTITVTNYTGEAREYLKKLITAMGAEFTPSMSGQNTALIAAYIKGTKANKALSWSIPVVNHTWLEDCFIQWRNLTVGREKYIVFPAGVDFSELLGERSLTAGASSGGGVANRIEPEGEALEELIEEEDEEDVDEEEGALKAPNGTEGSAKEVARGLVDVDGDGDAAMAKPKSNGRTPILPPPGMDIDFAPPSTALAAAEMDWEQSHMEDMVQDYNRQMSLPVGDEEEERPKSKATPKSKAKATPNAKTKESPRKPTHQPPKTMPKVKPKPKDDVIELEDSSEDEEVPKKRTKGKGKKVSEDEESDEEPPKAKSKAKGKGKAIESEEEDADEEPKSKRTKPSPKSKSKSKAVELSDNEEDDDAPKSKFKPKTKTKTKTVESEEEEEEEAPKKTKGKGKAKVVDSDDEVEELAVKSRSKPTPKSKSKAKAAESEDEPAVKSRPKPTPKGKSKAKAASESESEEEEPVVSKTRSKVTPKGKMKAAEDSDEEEDVPAQSKSRPKPSPKSKSNKFIDDAAYGEDDEEAAPKANSKSKTTSTPKSKSKAKAKAPTPTSSTSETSEDEAPARKPAKAAAKASASKSAPAKGKGKKTLPSSSSEPESAVIIPAKQTKKLVRRFTGELGGAKMKGGDDEAEAEDAKAKAKEAGGSGILRTTRGDARTRVRKKKPVVEVESEEEEEEPVVETKAKAGARAANKGKAKDAKGKKSVAVSSDEDEEEPAPEKAKVKGKAKATAEKPKSKARPTTLSRSQPLRVYSTDEEGSDDEDERPATKKGKKAAPTEDEEDSDISFPDAPWQTAKGVKEKETVGSSSKDKKAKGKGKAAVDEEEEQEPAPAKKTSTSRSKKATKETVAAAPPATVSTPKRTVSVLMPTLSMSGKEREKRKRDTEAFLAGQQEQEEKERAGKKTKVASKPKSKGADPKATATGAKGKASAAKAKNKTKSPTEPESEDEDEEAEVSILVSPNIRPKNLAKTDSLHAVAGHVVSSSVAKAAAKDKEKARPNGRATKEKEETSISVSRKPAASKPKSKSKAVPIETDTSSAGAGASTAGPSAFETESVVSTGPPKRSAAAKATQKLHDKLMPDLINFEAQMKKSRGRKSAGGDTGLGSFAFEGDGDVKQEKDSGKRRKSDVADAEDEEKVRKKRRVSDENEEVDKEKTKGKGKQKAGVDKDGDVEMVNGDAARPSKTAKGKKKEEPEENASSGVVLLTTQVTLGEDVSKALGKLGVKITSRPSECTHLLAPHLVRTEKFLCALAVAPHVLTGQWAIASAAARQLLPEKDFLLKDKAGENKYGVDLSLSLKRAKANAGKLLEGKTFYVTPRVQIDKKLLKSVVTACGGQVSTNQPTARVLAPSPDNRIVISCKEDISIWRPIRSAGYKVYTQELVLAGVMKQEMEWDREEFLVEG</sequence>
<evidence type="ECO:0000256" key="1">
    <source>
        <dbReference type="SAM" id="MobiDB-lite"/>
    </source>
</evidence>
<dbReference type="PANTHER" id="PTHR47667">
    <property type="entry name" value="REGULATOR OF TY1 TRANSPOSITION PROTEIN 107"/>
    <property type="match status" value="1"/>
</dbReference>
<comment type="caution">
    <text evidence="3">The sequence shown here is derived from an EMBL/GenBank/DDBJ whole genome shotgun (WGS) entry which is preliminary data.</text>
</comment>
<dbReference type="GO" id="GO:1990683">
    <property type="term" value="P:DNA double-strand break attachment to nuclear envelope"/>
    <property type="evidence" value="ECO:0007669"/>
    <property type="project" value="TreeGrafter"/>
</dbReference>
<feature type="compositionally biased region" description="Low complexity" evidence="1">
    <location>
        <begin position="965"/>
        <end position="978"/>
    </location>
</feature>
<dbReference type="SUPFAM" id="SSF52113">
    <property type="entry name" value="BRCT domain"/>
    <property type="match status" value="3"/>
</dbReference>
<feature type="compositionally biased region" description="Acidic residues" evidence="1">
    <location>
        <begin position="1109"/>
        <end position="1119"/>
    </location>
</feature>
<dbReference type="Gene3D" id="3.40.50.10190">
    <property type="entry name" value="BRCT domain"/>
    <property type="match status" value="4"/>
</dbReference>
<keyword evidence="4" id="KW-1185">Reference proteome</keyword>
<feature type="region of interest" description="Disordered" evidence="1">
    <location>
        <begin position="220"/>
        <end position="243"/>
    </location>
</feature>
<feature type="compositionally biased region" description="Basic and acidic residues" evidence="1">
    <location>
        <begin position="232"/>
        <end position="243"/>
    </location>
</feature>
<dbReference type="PROSITE" id="PS50172">
    <property type="entry name" value="BRCT"/>
    <property type="match status" value="4"/>
</dbReference>
<feature type="domain" description="BRCT" evidence="2">
    <location>
        <begin position="124"/>
        <end position="204"/>
    </location>
</feature>
<organism evidence="3 4">
    <name type="scientific">Cyclocybe aegerita</name>
    <name type="common">Black poplar mushroom</name>
    <name type="synonym">Agrocybe aegerita</name>
    <dbReference type="NCBI Taxonomy" id="1973307"/>
    <lineage>
        <taxon>Eukaryota</taxon>
        <taxon>Fungi</taxon>
        <taxon>Dikarya</taxon>
        <taxon>Basidiomycota</taxon>
        <taxon>Agaricomycotina</taxon>
        <taxon>Agaricomycetes</taxon>
        <taxon>Agaricomycetidae</taxon>
        <taxon>Agaricales</taxon>
        <taxon>Agaricineae</taxon>
        <taxon>Bolbitiaceae</taxon>
        <taxon>Cyclocybe</taxon>
    </lineage>
</organism>
<feature type="domain" description="BRCT" evidence="2">
    <location>
        <begin position="1652"/>
        <end position="1719"/>
    </location>
</feature>
<feature type="compositionally biased region" description="Low complexity" evidence="1">
    <location>
        <begin position="1452"/>
        <end position="1489"/>
    </location>
</feature>
<feature type="compositionally biased region" description="Basic residues" evidence="1">
    <location>
        <begin position="909"/>
        <end position="919"/>
    </location>
</feature>
<dbReference type="InterPro" id="IPR053036">
    <property type="entry name" value="CellCycle_DNARepair_Reg"/>
</dbReference>